<keyword evidence="1" id="KW-1185">Reference proteome</keyword>
<dbReference type="AlphaFoldDB" id="A0A915EQQ4"/>
<dbReference type="SUPFAM" id="SSF53098">
    <property type="entry name" value="Ribonuclease H-like"/>
    <property type="match status" value="1"/>
</dbReference>
<dbReference type="InterPro" id="IPR012337">
    <property type="entry name" value="RNaseH-like_sf"/>
</dbReference>
<sequence length="121" mass="13856">MVHSIWKIDLFEAIGKNEAICEICREVAAKKHKYTRRSYLGHPKGWQNAVISQSCPNLTAHGIDEEWKRVKYILAIRELPGSHSAVHVNAAIKNILEESEIEQNRCHVFLRYGAANMKKAF</sequence>
<evidence type="ECO:0000313" key="2">
    <source>
        <dbReference type="WBParaSite" id="jg8475"/>
    </source>
</evidence>
<name>A0A915EQQ4_9BILA</name>
<dbReference type="WBParaSite" id="jg8475">
    <property type="protein sequence ID" value="jg8475"/>
    <property type="gene ID" value="jg8475"/>
</dbReference>
<protein>
    <submittedName>
        <fullName evidence="2">Uncharacterized protein</fullName>
    </submittedName>
</protein>
<reference evidence="2" key="1">
    <citation type="submission" date="2022-11" db="UniProtKB">
        <authorList>
            <consortium name="WormBaseParasite"/>
        </authorList>
    </citation>
    <scope>IDENTIFICATION</scope>
</reference>
<accession>A0A915EQQ4</accession>
<dbReference type="Proteomes" id="UP000887574">
    <property type="component" value="Unplaced"/>
</dbReference>
<proteinExistence type="predicted"/>
<organism evidence="1 2">
    <name type="scientific">Ditylenchus dipsaci</name>
    <dbReference type="NCBI Taxonomy" id="166011"/>
    <lineage>
        <taxon>Eukaryota</taxon>
        <taxon>Metazoa</taxon>
        <taxon>Ecdysozoa</taxon>
        <taxon>Nematoda</taxon>
        <taxon>Chromadorea</taxon>
        <taxon>Rhabditida</taxon>
        <taxon>Tylenchina</taxon>
        <taxon>Tylenchomorpha</taxon>
        <taxon>Sphaerularioidea</taxon>
        <taxon>Anguinidae</taxon>
        <taxon>Anguininae</taxon>
        <taxon>Ditylenchus</taxon>
    </lineage>
</organism>
<evidence type="ECO:0000313" key="1">
    <source>
        <dbReference type="Proteomes" id="UP000887574"/>
    </source>
</evidence>